<protein>
    <submittedName>
        <fullName evidence="1">Uncharacterized protein</fullName>
    </submittedName>
</protein>
<keyword evidence="2" id="KW-1185">Reference proteome</keyword>
<evidence type="ECO:0000313" key="1">
    <source>
        <dbReference type="EMBL" id="MDR6778210.1"/>
    </source>
</evidence>
<organism evidence="1 2">
    <name type="scientific">Paenibacillus peoriae</name>
    <dbReference type="NCBI Taxonomy" id="59893"/>
    <lineage>
        <taxon>Bacteria</taxon>
        <taxon>Bacillati</taxon>
        <taxon>Bacillota</taxon>
        <taxon>Bacilli</taxon>
        <taxon>Bacillales</taxon>
        <taxon>Paenibacillaceae</taxon>
        <taxon>Paenibacillus</taxon>
    </lineage>
</organism>
<sequence>MTHDEIHLSFMEQGFCAAVIRYQHHAARVETHFRAGSDRLGHIMPCGALPHLGIHAESDTLGYILGRDTLVVARNSRGCIDRQTPIIGGPCKMAIRHLARAQRGLNFPDHHIVSIDDTREIHDFAQPDHIRAPA</sequence>
<comment type="caution">
    <text evidence="1">The sequence shown here is derived from an EMBL/GenBank/DDBJ whole genome shotgun (WGS) entry which is preliminary data.</text>
</comment>
<reference evidence="1 2" key="1">
    <citation type="submission" date="2023-07" db="EMBL/GenBank/DDBJ databases">
        <title>Sorghum-associated microbial communities from plants grown in Nebraska, USA.</title>
        <authorList>
            <person name="Schachtman D."/>
        </authorList>
    </citation>
    <scope>NUCLEOTIDE SEQUENCE [LARGE SCALE GENOMIC DNA]</scope>
    <source>
        <strain evidence="1 2">BE143</strain>
    </source>
</reference>
<dbReference type="Proteomes" id="UP001266807">
    <property type="component" value="Unassembled WGS sequence"/>
</dbReference>
<dbReference type="EMBL" id="JAVDUG010000002">
    <property type="protein sequence ID" value="MDR6778210.1"/>
    <property type="molecule type" value="Genomic_DNA"/>
</dbReference>
<name>A0ABU1QF16_9BACL</name>
<proteinExistence type="predicted"/>
<accession>A0ABU1QF16</accession>
<evidence type="ECO:0000313" key="2">
    <source>
        <dbReference type="Proteomes" id="UP001266807"/>
    </source>
</evidence>
<gene>
    <name evidence="1" type="ORF">J2W98_002472</name>
</gene>